<protein>
    <submittedName>
        <fullName evidence="11">Ger(X)C family spore germination protein</fullName>
    </submittedName>
</protein>
<reference evidence="11 12" key="1">
    <citation type="submission" date="2020-04" db="EMBL/GenBank/DDBJ databases">
        <title>Genome-Wide Identification of 5-Methylcytosine Sites in Bacterial Genomes By High-Throughput Sequencing of MspJI Restriction Fragments.</title>
        <authorList>
            <person name="Wu V."/>
        </authorList>
    </citation>
    <scope>NUCLEOTIDE SEQUENCE [LARGE SCALE GENOMIC DNA]</scope>
    <source>
        <strain evidence="11 12">S2</strain>
    </source>
</reference>
<evidence type="ECO:0000313" key="11">
    <source>
        <dbReference type="EMBL" id="QIZ07848.1"/>
    </source>
</evidence>
<gene>
    <name evidence="11" type="ORF">HFZ78_14885</name>
</gene>
<dbReference type="PANTHER" id="PTHR35789">
    <property type="entry name" value="SPORE GERMINATION PROTEIN B3"/>
    <property type="match status" value="1"/>
</dbReference>
<dbReference type="PANTHER" id="PTHR35789:SF1">
    <property type="entry name" value="SPORE GERMINATION PROTEIN B3"/>
    <property type="match status" value="1"/>
</dbReference>
<comment type="subcellular location">
    <subcellularLocation>
        <location evidence="1">Membrane</location>
        <topology evidence="1">Lipid-anchor</topology>
    </subcellularLocation>
</comment>
<keyword evidence="7" id="KW-0449">Lipoprotein</keyword>
<evidence type="ECO:0000256" key="5">
    <source>
        <dbReference type="ARBA" id="ARBA00023136"/>
    </source>
</evidence>
<dbReference type="Gene3D" id="3.30.300.210">
    <property type="entry name" value="Nutrient germinant receptor protein C, domain 3"/>
    <property type="match status" value="1"/>
</dbReference>
<feature type="domain" description="Spore germination protein N-terminal" evidence="10">
    <location>
        <begin position="29"/>
        <end position="205"/>
    </location>
</feature>
<evidence type="ECO:0000256" key="3">
    <source>
        <dbReference type="ARBA" id="ARBA00022544"/>
    </source>
</evidence>
<evidence type="ECO:0000256" key="6">
    <source>
        <dbReference type="ARBA" id="ARBA00023139"/>
    </source>
</evidence>
<dbReference type="EMBL" id="CP051128">
    <property type="protein sequence ID" value="QIZ07848.1"/>
    <property type="molecule type" value="Genomic_DNA"/>
</dbReference>
<feature type="compositionally biased region" description="Basic and acidic residues" evidence="8">
    <location>
        <begin position="226"/>
        <end position="238"/>
    </location>
</feature>
<dbReference type="PROSITE" id="PS51257">
    <property type="entry name" value="PROKAR_LIPOPROTEIN"/>
    <property type="match status" value="1"/>
</dbReference>
<dbReference type="Pfam" id="PF25198">
    <property type="entry name" value="Spore_GerAC_N"/>
    <property type="match status" value="1"/>
</dbReference>
<proteinExistence type="inferred from homology"/>
<keyword evidence="6" id="KW-0564">Palmitate</keyword>
<keyword evidence="3" id="KW-0309">Germination</keyword>
<dbReference type="GO" id="GO:0009847">
    <property type="term" value="P:spore germination"/>
    <property type="evidence" value="ECO:0007669"/>
    <property type="project" value="InterPro"/>
</dbReference>
<dbReference type="InterPro" id="IPR057336">
    <property type="entry name" value="GerAC_N"/>
</dbReference>
<evidence type="ECO:0000259" key="9">
    <source>
        <dbReference type="Pfam" id="PF05504"/>
    </source>
</evidence>
<name>A0A6H1P2V0_PRIMG</name>
<dbReference type="InterPro" id="IPR046953">
    <property type="entry name" value="Spore_GerAC-like_C"/>
</dbReference>
<evidence type="ECO:0000256" key="2">
    <source>
        <dbReference type="ARBA" id="ARBA00007886"/>
    </source>
</evidence>
<dbReference type="Proteomes" id="UP000501868">
    <property type="component" value="Chromosome"/>
</dbReference>
<evidence type="ECO:0000259" key="10">
    <source>
        <dbReference type="Pfam" id="PF25198"/>
    </source>
</evidence>
<feature type="region of interest" description="Disordered" evidence="8">
    <location>
        <begin position="217"/>
        <end position="238"/>
    </location>
</feature>
<accession>A0A6H1P2V0</accession>
<evidence type="ECO:0000256" key="1">
    <source>
        <dbReference type="ARBA" id="ARBA00004635"/>
    </source>
</evidence>
<reference evidence="11 12" key="2">
    <citation type="submission" date="2020-04" db="EMBL/GenBank/DDBJ databases">
        <authorList>
            <person name="Fomenkov A."/>
            <person name="Anton B.P."/>
            <person name="Roberts R.J."/>
        </authorList>
    </citation>
    <scope>NUCLEOTIDE SEQUENCE [LARGE SCALE GENOMIC DNA]</scope>
    <source>
        <strain evidence="11 12">S2</strain>
    </source>
</reference>
<comment type="similarity">
    <text evidence="2">Belongs to the GerABKC lipoprotein family.</text>
</comment>
<dbReference type="GO" id="GO:0016020">
    <property type="term" value="C:membrane"/>
    <property type="evidence" value="ECO:0007669"/>
    <property type="project" value="UniProtKB-SubCell"/>
</dbReference>
<evidence type="ECO:0000256" key="8">
    <source>
        <dbReference type="SAM" id="MobiDB-lite"/>
    </source>
</evidence>
<evidence type="ECO:0000256" key="4">
    <source>
        <dbReference type="ARBA" id="ARBA00022729"/>
    </source>
</evidence>
<evidence type="ECO:0000313" key="12">
    <source>
        <dbReference type="Proteomes" id="UP000501868"/>
    </source>
</evidence>
<dbReference type="AlphaFoldDB" id="A0A6H1P2V0"/>
<evidence type="ECO:0000256" key="7">
    <source>
        <dbReference type="ARBA" id="ARBA00023288"/>
    </source>
</evidence>
<dbReference type="InterPro" id="IPR008844">
    <property type="entry name" value="Spore_GerAC-like"/>
</dbReference>
<keyword evidence="5" id="KW-0472">Membrane</keyword>
<dbReference type="NCBIfam" id="TIGR02887">
    <property type="entry name" value="spore_ger_x_C"/>
    <property type="match status" value="1"/>
</dbReference>
<organism evidence="11 12">
    <name type="scientific">Priestia megaterium</name>
    <name type="common">Bacillus megaterium</name>
    <dbReference type="NCBI Taxonomy" id="1404"/>
    <lineage>
        <taxon>Bacteria</taxon>
        <taxon>Bacillati</taxon>
        <taxon>Bacillota</taxon>
        <taxon>Bacilli</taxon>
        <taxon>Bacillales</taxon>
        <taxon>Bacillaceae</taxon>
        <taxon>Priestia</taxon>
    </lineage>
</organism>
<sequence length="420" mass="46598">MSNISKFRCLIIIVINSFLLISLTGCWSSHEAQENAVIDIMGIDINEKGEYEITASIVKTYQIFSLTSKNNSDGKGENSFIISTTGKSIVQAISRLASTIPKRLYFGHMNVLVLGNTFASKENLEQSLDYFKRENDFRPNIQLYVTKGKAKDIITTKPELKPTLGLEIRGMFATNRYATSSMVKDLSKFSEGLSSVSMEPYTGVLSTSIANDKLAQTGKVEPIGQESRKSLTPQEDREATLSLNETAVFKNGKLVGYLNKEETNGLLWLKGDLVKDVIIAPCGDGSSEGNTSLTIRKVNTSISPEKNDSKISLHVDIQADGEISEMTCTSPSISSADLAKLNQQVNSIVKMEINDLLKKTKNDWNTDIVGFGERIKRKYPQDWREMASTWKMDGFKNTDIDINIDFSITRFGLQKGTTSE</sequence>
<dbReference type="InterPro" id="IPR038501">
    <property type="entry name" value="Spore_GerAC_C_sf"/>
</dbReference>
<keyword evidence="4" id="KW-0732">Signal</keyword>
<feature type="domain" description="Spore germination GerAC-like C-terminal" evidence="9">
    <location>
        <begin position="245"/>
        <end position="412"/>
    </location>
</feature>
<dbReference type="Pfam" id="PF05504">
    <property type="entry name" value="Spore_GerAC"/>
    <property type="match status" value="1"/>
</dbReference>